<dbReference type="SUPFAM" id="SSF52096">
    <property type="entry name" value="ClpP/crotonase"/>
    <property type="match status" value="1"/>
</dbReference>
<evidence type="ECO:0000313" key="3">
    <source>
        <dbReference type="EMBL" id="NBI53218.1"/>
    </source>
</evidence>
<feature type="domain" description="Tail specific protease" evidence="2">
    <location>
        <begin position="199"/>
        <end position="420"/>
    </location>
</feature>
<feature type="signal peptide" evidence="1">
    <location>
        <begin position="1"/>
        <end position="22"/>
    </location>
</feature>
<dbReference type="EMBL" id="RSEJ01000010">
    <property type="protein sequence ID" value="NBI53218.1"/>
    <property type="molecule type" value="Genomic_DNA"/>
</dbReference>
<dbReference type="Pfam" id="PF03572">
    <property type="entry name" value="Peptidase_S41"/>
    <property type="match status" value="1"/>
</dbReference>
<evidence type="ECO:0000256" key="1">
    <source>
        <dbReference type="SAM" id="SignalP"/>
    </source>
</evidence>
<feature type="chain" id="PRO_5045813790" evidence="1">
    <location>
        <begin position="23"/>
        <end position="450"/>
    </location>
</feature>
<dbReference type="Proteomes" id="UP000738517">
    <property type="component" value="Unassembled WGS sequence"/>
</dbReference>
<protein>
    <submittedName>
        <fullName evidence="3">Peptidase S41</fullName>
    </submittedName>
</protein>
<sequence>MMRKVLLPMLIALGIASTSVCAKEALDTPENLSDEDKLYGLSLFWKEASYNFAYFDQVPELDFDNAYREFIPKVLATENTYEYYRELMKFSALLHDGHTNIYLPKGLSDRYVDWPAIKVTEANHQAVITEIDKRLLAEIPLGSTIISVEGVDLDTHLKTNIMPYLSSSTEQALWSHSVRDMLKGSPGSQVHFIIQSSSGEQKAITLKRNSRHIKTETVALNLPASNGQLFEFRWLDNQVAYVALNSFSDRQILHDFKLAYKDIKQSEGLIIDIRFNGGGNSGIGAEILSYFANQYLSGSAWKTRKHIAAYKAWGYKEYAQDNAWESGSMSMLKAKSDSHIVPTVVLIGRHTASAAEDFLIYADKLQHFTTIGERTYGSTGQPIFVDLPGGGSFRVCTKRDTYPDGRDFVGFGISPNILIERMPEHLKSEQDVVLNEAIQVITDARHLVLR</sequence>
<dbReference type="SMART" id="SM00245">
    <property type="entry name" value="TSPc"/>
    <property type="match status" value="1"/>
</dbReference>
<dbReference type="CDD" id="cd07563">
    <property type="entry name" value="Peptidase_S41_IRBP"/>
    <property type="match status" value="1"/>
</dbReference>
<evidence type="ECO:0000313" key="4">
    <source>
        <dbReference type="Proteomes" id="UP000738517"/>
    </source>
</evidence>
<gene>
    <name evidence="3" type="ORF">EIZ48_11580</name>
</gene>
<reference evidence="3 4" key="1">
    <citation type="journal article" date="2017" name="Int. J. Syst. Evol. Microbiol.">
        <title>Photobacterium alginatilyticum sp. nov., a marine bacterium isolated from bottom seawater.</title>
        <authorList>
            <person name="Wang X."/>
            <person name="Wang Y."/>
            <person name="Yang X."/>
            <person name="Sun H."/>
            <person name="Li B."/>
            <person name="Zhang X.H."/>
        </authorList>
    </citation>
    <scope>NUCLEOTIDE SEQUENCE [LARGE SCALE GENOMIC DNA]</scope>
    <source>
        <strain evidence="3 4">P03D4</strain>
    </source>
</reference>
<dbReference type="PANTHER" id="PTHR32060">
    <property type="entry name" value="TAIL-SPECIFIC PROTEASE"/>
    <property type="match status" value="1"/>
</dbReference>
<organism evidence="3 4">
    <name type="scientific">Photobacterium alginatilyticum</name>
    <dbReference type="NCBI Taxonomy" id="1775171"/>
    <lineage>
        <taxon>Bacteria</taxon>
        <taxon>Pseudomonadati</taxon>
        <taxon>Pseudomonadota</taxon>
        <taxon>Gammaproteobacteria</taxon>
        <taxon>Vibrionales</taxon>
        <taxon>Vibrionaceae</taxon>
        <taxon>Photobacterium</taxon>
    </lineage>
</organism>
<keyword evidence="4" id="KW-1185">Reference proteome</keyword>
<dbReference type="InterPro" id="IPR005151">
    <property type="entry name" value="Tail-specific_protease"/>
</dbReference>
<dbReference type="Gene3D" id="3.90.226.10">
    <property type="entry name" value="2-enoyl-CoA Hydratase, Chain A, domain 1"/>
    <property type="match status" value="1"/>
</dbReference>
<dbReference type="PANTHER" id="PTHR32060:SF30">
    <property type="entry name" value="CARBOXY-TERMINAL PROCESSING PROTEASE CTPA"/>
    <property type="match status" value="1"/>
</dbReference>
<proteinExistence type="predicted"/>
<comment type="caution">
    <text evidence="3">The sequence shown here is derived from an EMBL/GenBank/DDBJ whole genome shotgun (WGS) entry which is preliminary data.</text>
</comment>
<dbReference type="Gene3D" id="3.30.750.44">
    <property type="match status" value="1"/>
</dbReference>
<keyword evidence="1" id="KW-0732">Signal</keyword>
<dbReference type="InterPro" id="IPR029045">
    <property type="entry name" value="ClpP/crotonase-like_dom_sf"/>
</dbReference>
<name>A0ABW9YHL5_9GAMM</name>
<accession>A0ABW9YHL5</accession>
<dbReference type="RefSeq" id="WP_160651292.1">
    <property type="nucleotide sequence ID" value="NZ_RSEJ01000010.1"/>
</dbReference>
<evidence type="ECO:0000259" key="2">
    <source>
        <dbReference type="SMART" id="SM00245"/>
    </source>
</evidence>